<comment type="caution">
    <text evidence="16">The sequence shown here is derived from an EMBL/GenBank/DDBJ whole genome shotgun (WGS) entry which is preliminary data.</text>
</comment>
<evidence type="ECO:0000256" key="1">
    <source>
        <dbReference type="ARBA" id="ARBA00001970"/>
    </source>
</evidence>
<keyword evidence="7" id="KW-0479">Metal-binding</keyword>
<keyword evidence="11" id="KW-0564">Palmitate</keyword>
<dbReference type="EMBL" id="NPBS01000116">
    <property type="protein sequence ID" value="PAF24277.1"/>
    <property type="molecule type" value="Genomic_DNA"/>
</dbReference>
<keyword evidence="9" id="KW-0408">Iron</keyword>
<evidence type="ECO:0000256" key="9">
    <source>
        <dbReference type="ARBA" id="ARBA00023004"/>
    </source>
</evidence>
<dbReference type="PROSITE" id="PS50983">
    <property type="entry name" value="FE_B12_PBP"/>
    <property type="match status" value="1"/>
</dbReference>
<comment type="similarity">
    <text evidence="2">Belongs to the bacterial solute-binding protein 8 family.</text>
</comment>
<dbReference type="InterPro" id="IPR050902">
    <property type="entry name" value="ABC_Transporter_SBP"/>
</dbReference>
<feature type="domain" description="Fe/B12 periplasmic-binding" evidence="15">
    <location>
        <begin position="44"/>
        <end position="300"/>
    </location>
</feature>
<evidence type="ECO:0000256" key="5">
    <source>
        <dbReference type="ARBA" id="ARBA00022475"/>
    </source>
</evidence>
<dbReference type="PANTHER" id="PTHR30535:SF36">
    <property type="entry name" value="HIGH-AFFINITY HEME UPTAKE SYSTEM PROTEIN ISDE"/>
    <property type="match status" value="1"/>
</dbReference>
<proteinExistence type="inferred from homology"/>
<dbReference type="GO" id="GO:0015886">
    <property type="term" value="P:heme transport"/>
    <property type="evidence" value="ECO:0007669"/>
    <property type="project" value="InterPro"/>
</dbReference>
<keyword evidence="12" id="KW-0449">Lipoprotein</keyword>
<keyword evidence="6" id="KW-0349">Heme</keyword>
<evidence type="ECO:0000256" key="13">
    <source>
        <dbReference type="ARBA" id="ARBA00031148"/>
    </source>
</evidence>
<dbReference type="PROSITE" id="PS51257">
    <property type="entry name" value="PROKAR_LIPOPROTEIN"/>
    <property type="match status" value="1"/>
</dbReference>
<dbReference type="AlphaFoldDB" id="A0A268RVP6"/>
<dbReference type="PANTHER" id="PTHR30535">
    <property type="entry name" value="VITAMIN B12-BINDING PROTEIN"/>
    <property type="match status" value="1"/>
</dbReference>
<dbReference type="Proteomes" id="UP000216133">
    <property type="component" value="Unassembled WGS sequence"/>
</dbReference>
<evidence type="ECO:0000256" key="3">
    <source>
        <dbReference type="ARBA" id="ARBA00015862"/>
    </source>
</evidence>
<evidence type="ECO:0000313" key="16">
    <source>
        <dbReference type="EMBL" id="PAF24277.1"/>
    </source>
</evidence>
<evidence type="ECO:0000259" key="15">
    <source>
        <dbReference type="PROSITE" id="PS50983"/>
    </source>
</evidence>
<evidence type="ECO:0000256" key="7">
    <source>
        <dbReference type="ARBA" id="ARBA00022723"/>
    </source>
</evidence>
<evidence type="ECO:0000256" key="10">
    <source>
        <dbReference type="ARBA" id="ARBA00023136"/>
    </source>
</evidence>
<dbReference type="Gene3D" id="3.40.50.1980">
    <property type="entry name" value="Nitrogenase molybdenum iron protein domain"/>
    <property type="match status" value="2"/>
</dbReference>
<dbReference type="RefSeq" id="WP_095239457.1">
    <property type="nucleotide sequence ID" value="NZ_CP155469.1"/>
</dbReference>
<dbReference type="NCBIfam" id="TIGR03659">
    <property type="entry name" value="IsdE"/>
    <property type="match status" value="1"/>
</dbReference>
<evidence type="ECO:0000313" key="17">
    <source>
        <dbReference type="Proteomes" id="UP000216133"/>
    </source>
</evidence>
<evidence type="ECO:0000256" key="6">
    <source>
        <dbReference type="ARBA" id="ARBA00022617"/>
    </source>
</evidence>
<evidence type="ECO:0000256" key="4">
    <source>
        <dbReference type="ARBA" id="ARBA00022448"/>
    </source>
</evidence>
<dbReference type="InterPro" id="IPR002491">
    <property type="entry name" value="ABC_transptr_periplasmic_BD"/>
</dbReference>
<name>A0A268RVP6_SHOCL</name>
<keyword evidence="4" id="KW-0813">Transport</keyword>
<accession>A0A268RVP6</accession>
<sequence length="302" mass="33186">MKLRTTVGIAAATVMLASCQPASEGATGKKAEEGVESLDGQAARIVATTVSATELADALNLELVGIPTSYKELPERYENVTEIGNPMSPDMEQIRSLDPDVVWSVTTLEADLEEPFAQAGIDAKFLNFQSVEAMSEEILEMGETYQREEQANRLVARFNERISELQKQTKEADSPSVLILMGVPGSYLVATEHSYIGDLVRLAGGENIVQGEDEAEYLASNTEYLQQANPDVILRAAHGMPEEVVEMFDEEFKTNDIWKHFNAVKNGRVYDLEELLFGTTGNIAVVEALDELEAMLYPEADN</sequence>
<gene>
    <name evidence="16" type="primary">isdE</name>
    <name evidence="16" type="ORF">CHH61_19545</name>
</gene>
<organism evidence="16 17">
    <name type="scientific">Shouchella clausii</name>
    <name type="common">Alkalihalobacillus clausii</name>
    <dbReference type="NCBI Taxonomy" id="79880"/>
    <lineage>
        <taxon>Bacteria</taxon>
        <taxon>Bacillati</taxon>
        <taxon>Bacillota</taxon>
        <taxon>Bacilli</taxon>
        <taxon>Bacillales</taxon>
        <taxon>Bacillaceae</taxon>
        <taxon>Shouchella</taxon>
    </lineage>
</organism>
<dbReference type="InterPro" id="IPR019957">
    <property type="entry name" value="ABC_transptr_haem-bd_IsdE"/>
</dbReference>
<protein>
    <recommendedName>
        <fullName evidence="3">High-affinity heme uptake system protein IsdE</fullName>
    </recommendedName>
    <alternativeName>
        <fullName evidence="14">Iron-regulated surface determinant protein E</fullName>
    </alternativeName>
    <alternativeName>
        <fullName evidence="13">Staphylococcal iron-regulated protein F</fullName>
    </alternativeName>
</protein>
<dbReference type="GO" id="GO:0046872">
    <property type="term" value="F:metal ion binding"/>
    <property type="evidence" value="ECO:0007669"/>
    <property type="project" value="UniProtKB-KW"/>
</dbReference>
<dbReference type="Pfam" id="PF01497">
    <property type="entry name" value="Peripla_BP_2"/>
    <property type="match status" value="1"/>
</dbReference>
<evidence type="ECO:0000256" key="11">
    <source>
        <dbReference type="ARBA" id="ARBA00023139"/>
    </source>
</evidence>
<keyword evidence="10" id="KW-0472">Membrane</keyword>
<reference evidence="16 17" key="1">
    <citation type="submission" date="2017-07" db="EMBL/GenBank/DDBJ databases">
        <title>Isolation and whole genome analysis of endospore-forming bacteria from heroin.</title>
        <authorList>
            <person name="Kalinowski J."/>
            <person name="Ahrens B."/>
            <person name="Al-Dilaimi A."/>
            <person name="Winkler A."/>
            <person name="Wibberg D."/>
            <person name="Schleenbecker U."/>
            <person name="Ruckert C."/>
            <person name="Wolfel R."/>
            <person name="Grass G."/>
        </authorList>
    </citation>
    <scope>NUCLEOTIDE SEQUENCE [LARGE SCALE GENOMIC DNA]</scope>
    <source>
        <strain evidence="16 17">7523-2</strain>
    </source>
</reference>
<evidence type="ECO:0000256" key="8">
    <source>
        <dbReference type="ARBA" id="ARBA00022729"/>
    </source>
</evidence>
<evidence type="ECO:0000256" key="12">
    <source>
        <dbReference type="ARBA" id="ARBA00023288"/>
    </source>
</evidence>
<dbReference type="SUPFAM" id="SSF53807">
    <property type="entry name" value="Helical backbone' metal receptor"/>
    <property type="match status" value="1"/>
</dbReference>
<keyword evidence="5" id="KW-1003">Cell membrane</keyword>
<keyword evidence="8" id="KW-0732">Signal</keyword>
<evidence type="ECO:0000256" key="2">
    <source>
        <dbReference type="ARBA" id="ARBA00008814"/>
    </source>
</evidence>
<dbReference type="GO" id="GO:0071281">
    <property type="term" value="P:cellular response to iron ion"/>
    <property type="evidence" value="ECO:0007669"/>
    <property type="project" value="TreeGrafter"/>
</dbReference>
<dbReference type="GO" id="GO:0016020">
    <property type="term" value="C:membrane"/>
    <property type="evidence" value="ECO:0007669"/>
    <property type="project" value="InterPro"/>
</dbReference>
<comment type="cofactor">
    <cofactor evidence="1">
        <name>heme b</name>
        <dbReference type="ChEBI" id="CHEBI:60344"/>
    </cofactor>
</comment>
<dbReference type="GO" id="GO:0020037">
    <property type="term" value="F:heme binding"/>
    <property type="evidence" value="ECO:0007669"/>
    <property type="project" value="InterPro"/>
</dbReference>
<evidence type="ECO:0000256" key="14">
    <source>
        <dbReference type="ARBA" id="ARBA00031463"/>
    </source>
</evidence>